<protein>
    <recommendedName>
        <fullName evidence="2">Sld7 C-terminal domain-containing protein</fullName>
    </recommendedName>
</protein>
<sequence>MSSHCKAEISIGDNHTISDITCSSLLKTTVPEHLQLHFVSLVQLTSVPLHLIAGPPQDVATSNPDTVRWFSQILLSGYEEDQAQPAWWRTARPQSPSGVLTSVRQAEGRGLLSEPPITEMLFYAARSGEPARGPPTPPPSSPAEHDANDGHRRLASATRVFVLPLYSDTSFPAAELTPPSSPPAQQEPVEAVFLPSSLPKPAQVINEPPVKRKTINDTFDMAAERRKKARRTGGESIAAAAAARTDGAAASTSSHRRSVSGASNHVVPLQTRPLSRSPSIASSRPNTARAPSEAPKRSSLARMESAAAPSDQNDVEVKNKELISRVVMAGMRLYGLSQSRTRKARAASTAPTPVAEPPEQRDDRHSDEKFKLVYHQVYKGTCFAFRQHVAVVTLQPHMDALREAVDRLLALFCSDPLRVGLQEGSDKFTPGGRKAFGSAGNNDCHDSPFVLAPLTVPPQALPADFSKT</sequence>
<dbReference type="EMBL" id="NAJL01000092">
    <property type="protein sequence ID" value="TKA21933.1"/>
    <property type="molecule type" value="Genomic_DNA"/>
</dbReference>
<feature type="compositionally biased region" description="Low complexity" evidence="1">
    <location>
        <begin position="234"/>
        <end position="253"/>
    </location>
</feature>
<evidence type="ECO:0000313" key="4">
    <source>
        <dbReference type="Proteomes" id="UP000308549"/>
    </source>
</evidence>
<feature type="domain" description="Sld7 C-terminal" evidence="2">
    <location>
        <begin position="317"/>
        <end position="413"/>
    </location>
</feature>
<dbReference type="Pfam" id="PF18596">
    <property type="entry name" value="Sld7_C"/>
    <property type="match status" value="1"/>
</dbReference>
<comment type="caution">
    <text evidence="3">The sequence shown here is derived from an EMBL/GenBank/DDBJ whole genome shotgun (WGS) entry which is preliminary data.</text>
</comment>
<feature type="region of interest" description="Disordered" evidence="1">
    <location>
        <begin position="225"/>
        <end position="316"/>
    </location>
</feature>
<feature type="compositionally biased region" description="Polar residues" evidence="1">
    <location>
        <begin position="272"/>
        <end position="286"/>
    </location>
</feature>
<name>A0A4U0TJC2_9PEZI</name>
<gene>
    <name evidence="3" type="ORF">B0A50_08670</name>
</gene>
<dbReference type="InterPro" id="IPR041260">
    <property type="entry name" value="Sld7_C"/>
</dbReference>
<feature type="region of interest" description="Disordered" evidence="1">
    <location>
        <begin position="338"/>
        <end position="366"/>
    </location>
</feature>
<reference evidence="3 4" key="1">
    <citation type="submission" date="2017-03" db="EMBL/GenBank/DDBJ databases">
        <title>Genomes of endolithic fungi from Antarctica.</title>
        <authorList>
            <person name="Coleine C."/>
            <person name="Masonjones S."/>
            <person name="Stajich J.E."/>
        </authorList>
    </citation>
    <scope>NUCLEOTIDE SEQUENCE [LARGE SCALE GENOMIC DNA]</scope>
    <source>
        <strain evidence="3 4">CCFEE 6315</strain>
    </source>
</reference>
<evidence type="ECO:0000256" key="1">
    <source>
        <dbReference type="SAM" id="MobiDB-lite"/>
    </source>
</evidence>
<feature type="compositionally biased region" description="Pro residues" evidence="1">
    <location>
        <begin position="132"/>
        <end position="141"/>
    </location>
</feature>
<feature type="region of interest" description="Disordered" evidence="1">
    <location>
        <begin position="127"/>
        <end position="150"/>
    </location>
</feature>
<dbReference type="AlphaFoldDB" id="A0A4U0TJC2"/>
<accession>A0A4U0TJC2</accession>
<keyword evidence="4" id="KW-1185">Reference proteome</keyword>
<dbReference type="OrthoDB" id="4205424at2759"/>
<evidence type="ECO:0000259" key="2">
    <source>
        <dbReference type="Pfam" id="PF18596"/>
    </source>
</evidence>
<organism evidence="3 4">
    <name type="scientific">Salinomyces thailandicus</name>
    <dbReference type="NCBI Taxonomy" id="706561"/>
    <lineage>
        <taxon>Eukaryota</taxon>
        <taxon>Fungi</taxon>
        <taxon>Dikarya</taxon>
        <taxon>Ascomycota</taxon>
        <taxon>Pezizomycotina</taxon>
        <taxon>Dothideomycetes</taxon>
        <taxon>Dothideomycetidae</taxon>
        <taxon>Mycosphaerellales</taxon>
        <taxon>Teratosphaeriaceae</taxon>
        <taxon>Salinomyces</taxon>
    </lineage>
</organism>
<dbReference type="Proteomes" id="UP000308549">
    <property type="component" value="Unassembled WGS sequence"/>
</dbReference>
<proteinExistence type="predicted"/>
<evidence type="ECO:0000313" key="3">
    <source>
        <dbReference type="EMBL" id="TKA21933.1"/>
    </source>
</evidence>